<dbReference type="EMBL" id="OU892282">
    <property type="protein sequence ID" value="CAH1132815.1"/>
    <property type="molecule type" value="Genomic_DNA"/>
</dbReference>
<reference evidence="3" key="1">
    <citation type="submission" date="2022-01" db="EMBL/GenBank/DDBJ databases">
        <authorList>
            <person name="King R."/>
        </authorList>
    </citation>
    <scope>NUCLEOTIDE SEQUENCE</scope>
</reference>
<accession>A0A9P0DEI1</accession>
<feature type="compositionally biased region" description="Low complexity" evidence="1">
    <location>
        <begin position="1"/>
        <end position="10"/>
    </location>
</feature>
<dbReference type="OrthoDB" id="1928974at2759"/>
<keyword evidence="4" id="KW-1185">Reference proteome</keyword>
<dbReference type="PANTHER" id="PTHR22426">
    <property type="entry name" value="ARGININE_SERINE-RICH COILED-COIL PROTEIN 2"/>
    <property type="match status" value="1"/>
</dbReference>
<feature type="region of interest" description="Disordered" evidence="1">
    <location>
        <begin position="1"/>
        <end position="220"/>
    </location>
</feature>
<dbReference type="Pfam" id="PF15477">
    <property type="entry name" value="SMAP"/>
    <property type="match status" value="1"/>
</dbReference>
<feature type="compositionally biased region" description="Basic and acidic residues" evidence="1">
    <location>
        <begin position="200"/>
        <end position="220"/>
    </location>
</feature>
<feature type="compositionally biased region" description="Basic and acidic residues" evidence="1">
    <location>
        <begin position="88"/>
        <end position="163"/>
    </location>
</feature>
<feature type="compositionally biased region" description="Acidic residues" evidence="1">
    <location>
        <begin position="45"/>
        <end position="55"/>
    </location>
</feature>
<dbReference type="Proteomes" id="UP001152799">
    <property type="component" value="Chromosome 6"/>
</dbReference>
<proteinExistence type="predicted"/>
<evidence type="ECO:0000313" key="3">
    <source>
        <dbReference type="EMBL" id="CAH1132815.1"/>
    </source>
</evidence>
<evidence type="ECO:0000256" key="1">
    <source>
        <dbReference type="SAM" id="MobiDB-lite"/>
    </source>
</evidence>
<dbReference type="AlphaFoldDB" id="A0A9P0DEI1"/>
<dbReference type="InterPro" id="IPR028124">
    <property type="entry name" value="SMAP_dom"/>
</dbReference>
<evidence type="ECO:0000259" key="2">
    <source>
        <dbReference type="Pfam" id="PF15477"/>
    </source>
</evidence>
<feature type="compositionally biased region" description="Basic residues" evidence="1">
    <location>
        <begin position="164"/>
        <end position="199"/>
    </location>
</feature>
<dbReference type="PANTHER" id="PTHR22426:SF2">
    <property type="entry name" value="ARGININE_SERINE-RICH COILED-COIL PROTEIN 2"/>
    <property type="match status" value="1"/>
</dbReference>
<name>A0A9P0DEI1_9CUCU</name>
<evidence type="ECO:0000313" key="4">
    <source>
        <dbReference type="Proteomes" id="UP001152799"/>
    </source>
</evidence>
<feature type="domain" description="Small acidic protein-like" evidence="2">
    <location>
        <begin position="314"/>
        <end position="377"/>
    </location>
</feature>
<sequence>MNSLLNYGSDDNSDDSGKDRFPEMPGHPNQTSSKNYRKPASHEDNYEEVGMDMSEDSNSSSGPAKEASKSNYPQNRDNRSRSKSPKYKRSEDDKRNGRNKDDRFRDDRSSRRRDDDRDRRRDGENDKRDDRNRADRSRRDDDKGRDKNRDDRRDRRDDRYRRDRRDKRRSKSRDRRRSSRSPKRSSPRRNSRSPRRSRSGSKDKEYKTTGFTTRREKADKRMDRLGKLGIEFKPDNYPASAIEEAERNSKDNGNKFFMPGITGRFRDQIEKRKLLWQKAKEPESKPVVQSVATCSTSAIGGAGGSKATKVYEATTFADDRTSNKFKRLMGIKKTDTDSLPVKSTDVLKKQQEMFTSMEAQYEVARTATHTMRGVGLGFGSFQR</sequence>
<organism evidence="3 4">
    <name type="scientific">Ceutorhynchus assimilis</name>
    <name type="common">cabbage seed weevil</name>
    <dbReference type="NCBI Taxonomy" id="467358"/>
    <lineage>
        <taxon>Eukaryota</taxon>
        <taxon>Metazoa</taxon>
        <taxon>Ecdysozoa</taxon>
        <taxon>Arthropoda</taxon>
        <taxon>Hexapoda</taxon>
        <taxon>Insecta</taxon>
        <taxon>Pterygota</taxon>
        <taxon>Neoptera</taxon>
        <taxon>Endopterygota</taxon>
        <taxon>Coleoptera</taxon>
        <taxon>Polyphaga</taxon>
        <taxon>Cucujiformia</taxon>
        <taxon>Curculionidae</taxon>
        <taxon>Ceutorhynchinae</taxon>
        <taxon>Ceutorhynchus</taxon>
    </lineage>
</organism>
<gene>
    <name evidence="3" type="ORF">CEUTPL_LOCUS11303</name>
</gene>
<protein>
    <recommendedName>
        <fullName evidence="2">Small acidic protein-like domain-containing protein</fullName>
    </recommendedName>
</protein>